<dbReference type="InterPro" id="IPR016181">
    <property type="entry name" value="Acyl_CoA_acyltransferase"/>
</dbReference>
<name>A0ABW9J5I1_9SPHI</name>
<evidence type="ECO:0000313" key="4">
    <source>
        <dbReference type="EMBL" id="MFN0255793.1"/>
    </source>
</evidence>
<dbReference type="EMBL" id="SSHJ02000006">
    <property type="protein sequence ID" value="MFN0255793.1"/>
    <property type="molecule type" value="Genomic_DNA"/>
</dbReference>
<gene>
    <name evidence="4" type="ORF">E6A44_009440</name>
</gene>
<dbReference type="Pfam" id="PF00583">
    <property type="entry name" value="Acetyltransf_1"/>
    <property type="match status" value="1"/>
</dbReference>
<accession>A0ABW9J5I1</accession>
<protein>
    <submittedName>
        <fullName evidence="4">GNAT family N-acetyltransferase</fullName>
    </submittedName>
</protein>
<organism evidence="4 5">
    <name type="scientific">Pedobacter ureilyticus</name>
    <dbReference type="NCBI Taxonomy" id="1393051"/>
    <lineage>
        <taxon>Bacteria</taxon>
        <taxon>Pseudomonadati</taxon>
        <taxon>Bacteroidota</taxon>
        <taxon>Sphingobacteriia</taxon>
        <taxon>Sphingobacteriales</taxon>
        <taxon>Sphingobacteriaceae</taxon>
        <taxon>Pedobacter</taxon>
    </lineage>
</organism>
<keyword evidence="1" id="KW-0808">Transferase</keyword>
<evidence type="ECO:0000256" key="2">
    <source>
        <dbReference type="ARBA" id="ARBA00023315"/>
    </source>
</evidence>
<evidence type="ECO:0000259" key="3">
    <source>
        <dbReference type="PROSITE" id="PS51186"/>
    </source>
</evidence>
<evidence type="ECO:0000256" key="1">
    <source>
        <dbReference type="ARBA" id="ARBA00022679"/>
    </source>
</evidence>
<feature type="domain" description="N-acetyltransferase" evidence="3">
    <location>
        <begin position="6"/>
        <end position="150"/>
    </location>
</feature>
<keyword evidence="2" id="KW-0012">Acyltransferase</keyword>
<dbReference type="InterPro" id="IPR050832">
    <property type="entry name" value="Bact_Acetyltransf"/>
</dbReference>
<dbReference type="PANTHER" id="PTHR43877">
    <property type="entry name" value="AMINOALKYLPHOSPHONATE N-ACETYLTRANSFERASE-RELATED-RELATED"/>
    <property type="match status" value="1"/>
</dbReference>
<dbReference type="Gene3D" id="3.40.630.30">
    <property type="match status" value="1"/>
</dbReference>
<dbReference type="PROSITE" id="PS51186">
    <property type="entry name" value="GNAT"/>
    <property type="match status" value="1"/>
</dbReference>
<dbReference type="CDD" id="cd04301">
    <property type="entry name" value="NAT_SF"/>
    <property type="match status" value="1"/>
</dbReference>
<evidence type="ECO:0000313" key="5">
    <source>
        <dbReference type="Proteomes" id="UP001517247"/>
    </source>
</evidence>
<dbReference type="SUPFAM" id="SSF55729">
    <property type="entry name" value="Acyl-CoA N-acyltransferases (Nat)"/>
    <property type="match status" value="1"/>
</dbReference>
<keyword evidence="5" id="KW-1185">Reference proteome</keyword>
<dbReference type="Proteomes" id="UP001517247">
    <property type="component" value="Unassembled WGS sequence"/>
</dbReference>
<dbReference type="InterPro" id="IPR000182">
    <property type="entry name" value="GNAT_dom"/>
</dbReference>
<reference evidence="4 5" key="1">
    <citation type="submission" date="2024-12" db="EMBL/GenBank/DDBJ databases">
        <authorList>
            <person name="Hu S."/>
        </authorList>
    </citation>
    <scope>NUCLEOTIDE SEQUENCE [LARGE SCALE GENOMIC DNA]</scope>
    <source>
        <strain evidence="4 5">THG-T11</strain>
    </source>
</reference>
<proteinExistence type="predicted"/>
<dbReference type="PANTHER" id="PTHR43877:SF2">
    <property type="entry name" value="AMINOALKYLPHOSPHONATE N-ACETYLTRANSFERASE-RELATED"/>
    <property type="match status" value="1"/>
</dbReference>
<sequence>MTFSIKRTTSTDPNFVELVTHLNAELSKINGTDDAFYAQFNKIDKINHVVLVYDNATPIACGAIKKFSSAAMEVKRMFTLLKYRGKGAASILLEELEKWAKEMNYEKCVLETSKRQPDALALYSKNGYDVIPNYGQYVGVENSICFEKTI</sequence>
<comment type="caution">
    <text evidence="4">The sequence shown here is derived from an EMBL/GenBank/DDBJ whole genome shotgun (WGS) entry which is preliminary data.</text>
</comment>
<dbReference type="RefSeq" id="WP_138722917.1">
    <property type="nucleotide sequence ID" value="NZ_SSHJ02000006.1"/>
</dbReference>